<evidence type="ECO:0000313" key="5">
    <source>
        <dbReference type="Proteomes" id="UP000001058"/>
    </source>
</evidence>
<keyword evidence="2" id="KW-0732">Signal</keyword>
<evidence type="ECO:0000256" key="1">
    <source>
        <dbReference type="SAM" id="MobiDB-lite"/>
    </source>
</evidence>
<feature type="signal peptide" evidence="2">
    <location>
        <begin position="1"/>
        <end position="27"/>
    </location>
</feature>
<keyword evidence="5" id="KW-1185">Reference proteome</keyword>
<name>D8U953_VOLCA</name>
<feature type="domain" description="Peptidase M11 gametolysin" evidence="3">
    <location>
        <begin position="139"/>
        <end position="439"/>
    </location>
</feature>
<dbReference type="RefSeq" id="XP_002955172.1">
    <property type="nucleotide sequence ID" value="XM_002955126.1"/>
</dbReference>
<dbReference type="eggNOG" id="ENOG502QUGT">
    <property type="taxonomic scope" value="Eukaryota"/>
</dbReference>
<evidence type="ECO:0000259" key="3">
    <source>
        <dbReference type="Pfam" id="PF05548"/>
    </source>
</evidence>
<dbReference type="EMBL" id="GL378370">
    <property type="protein sequence ID" value="EFJ43691.1"/>
    <property type="molecule type" value="Genomic_DNA"/>
</dbReference>
<dbReference type="Pfam" id="PF05548">
    <property type="entry name" value="Peptidase_M11"/>
    <property type="match status" value="1"/>
</dbReference>
<evidence type="ECO:0000313" key="4">
    <source>
        <dbReference type="EMBL" id="EFJ43691.1"/>
    </source>
</evidence>
<accession>D8U953</accession>
<dbReference type="OrthoDB" id="442731at2759"/>
<reference evidence="4 5" key="1">
    <citation type="journal article" date="2010" name="Science">
        <title>Genomic analysis of organismal complexity in the multicellular green alga Volvox carteri.</title>
        <authorList>
            <person name="Prochnik S.E."/>
            <person name="Umen J."/>
            <person name="Nedelcu A.M."/>
            <person name="Hallmann A."/>
            <person name="Miller S.M."/>
            <person name="Nishii I."/>
            <person name="Ferris P."/>
            <person name="Kuo A."/>
            <person name="Mitros T."/>
            <person name="Fritz-Laylin L.K."/>
            <person name="Hellsten U."/>
            <person name="Chapman J."/>
            <person name="Simakov O."/>
            <person name="Rensing S.A."/>
            <person name="Terry A."/>
            <person name="Pangilinan J."/>
            <person name="Kapitonov V."/>
            <person name="Jurka J."/>
            <person name="Salamov A."/>
            <person name="Shapiro H."/>
            <person name="Schmutz J."/>
            <person name="Grimwood J."/>
            <person name="Lindquist E."/>
            <person name="Lucas S."/>
            <person name="Grigoriev I.V."/>
            <person name="Schmitt R."/>
            <person name="Kirk D."/>
            <person name="Rokhsar D.S."/>
        </authorList>
    </citation>
    <scope>NUCLEOTIDE SEQUENCE [LARGE SCALE GENOMIC DNA]</scope>
    <source>
        <strain evidence="5">f. Nagariensis / Eve</strain>
    </source>
</reference>
<evidence type="ECO:0000256" key="2">
    <source>
        <dbReference type="SAM" id="SignalP"/>
    </source>
</evidence>
<dbReference type="InParanoid" id="D8U953"/>
<dbReference type="GeneID" id="9626272"/>
<dbReference type="InterPro" id="IPR008752">
    <property type="entry name" value="Peptidase_M11"/>
</dbReference>
<dbReference type="Proteomes" id="UP000001058">
    <property type="component" value="Unassembled WGS sequence"/>
</dbReference>
<feature type="region of interest" description="Disordered" evidence="1">
    <location>
        <begin position="508"/>
        <end position="607"/>
    </location>
</feature>
<dbReference type="KEGG" id="vcn:VOLCADRAFT_106695"/>
<protein>
    <recommendedName>
        <fullName evidence="3">Peptidase M11 gametolysin domain-containing protein</fullName>
    </recommendedName>
</protein>
<proteinExistence type="predicted"/>
<dbReference type="AlphaFoldDB" id="D8U953"/>
<organism evidence="5">
    <name type="scientific">Volvox carteri f. nagariensis</name>
    <dbReference type="NCBI Taxonomy" id="3068"/>
    <lineage>
        <taxon>Eukaryota</taxon>
        <taxon>Viridiplantae</taxon>
        <taxon>Chlorophyta</taxon>
        <taxon>core chlorophytes</taxon>
        <taxon>Chlorophyceae</taxon>
        <taxon>CS clade</taxon>
        <taxon>Chlamydomonadales</taxon>
        <taxon>Volvocaceae</taxon>
        <taxon>Volvox</taxon>
    </lineage>
</organism>
<feature type="chain" id="PRO_5003124284" description="Peptidase M11 gametolysin domain-containing protein" evidence="2">
    <location>
        <begin position="28"/>
        <end position="673"/>
    </location>
</feature>
<gene>
    <name evidence="4" type="ORF">VOLCADRAFT_106695</name>
</gene>
<sequence length="673" mass="72424">MRTSAIFTLRASVLILTCISHLGLISQATFDESSGTAKGSLLMLMSSIHGGQDASKYYLRQDDGQMYSLSFCSELGSLGLASNLRVQVNYNRIEDGVMYSCQIPVPLDDDSPSSTPVSASKRRELFGPTISTPKRPTFLIYIVTLCGFSQPAVATASRMRDFFFRNNSISLSGYYDTCSYGQISVLPEQVEIVTGLEIPCNGTLDLPFRFPTGNKFDTRNCENDNLVKWQYYLDDVVSDMGITPTDFHHKVIYLPPTFVGYRCNNFAGTASVGPWIKTDSKINDYGTGLIWMAGDVFPNIEYFFHEVGHTLSMAHATIPNGCDLRDQCDHTCPMGATGGQGIRCLNAPHMWQLGWSQPMRRLTESDLPYGASREILIPRQMSTKDSYVVVSGVRGLVPTDAMYFAVRMNEYPYELPFEVNNNKPYIVVHSYNGTSMAPYVQTVLLGEISVNNRFVHNSSNVVVKFTGWDAVRGATARFCRRSSTREQTCGDGLDDDCDFLPDELDPDCPATTAGTQPATAASPKSAATASPKSAATASPKPAASASPKSAASASPKSAASASPKPGKAATGPAATASAITNKSPASPTSTAAASTQPATVTTTSPQSYSATVATVRQNANFRDNLQAAVSTSIFSVAYWAALAKHAIGGGDFQTERLLVIGVGGSSSLRPKYV</sequence>